<accession>A0A8J4WV82</accession>
<name>A0A8J4WV82_CLAMG</name>
<dbReference type="GO" id="GO:0008233">
    <property type="term" value="F:peptidase activity"/>
    <property type="evidence" value="ECO:0007669"/>
    <property type="project" value="UniProtKB-KW"/>
</dbReference>
<feature type="region of interest" description="Disordered" evidence="1">
    <location>
        <begin position="1"/>
        <end position="33"/>
    </location>
</feature>
<evidence type="ECO:0000313" key="3">
    <source>
        <dbReference type="Proteomes" id="UP000727407"/>
    </source>
</evidence>
<protein>
    <submittedName>
        <fullName evidence="2">Vacuolar membrane protease</fullName>
    </submittedName>
</protein>
<dbReference type="AlphaFoldDB" id="A0A8J4WV82"/>
<dbReference type="GO" id="GO:0006508">
    <property type="term" value="P:proteolysis"/>
    <property type="evidence" value="ECO:0007669"/>
    <property type="project" value="UniProtKB-KW"/>
</dbReference>
<sequence>MSAKLCLQTDKSLKPQTNPLPQPHPVPSTSLDGQIPRWREDLRFFLGSITSGRMQSLVRESVEAWSSRQSSLSKILSFSS</sequence>
<reference evidence="2" key="1">
    <citation type="submission" date="2020-07" db="EMBL/GenBank/DDBJ databases">
        <title>Clarias magur genome sequencing, assembly and annotation.</title>
        <authorList>
            <person name="Kushwaha B."/>
            <person name="Kumar R."/>
            <person name="Das P."/>
            <person name="Joshi C.G."/>
            <person name="Kumar D."/>
            <person name="Nagpure N.S."/>
            <person name="Pandey M."/>
            <person name="Agarwal S."/>
            <person name="Srivastava S."/>
            <person name="Singh M."/>
            <person name="Sahoo L."/>
            <person name="Jayasankar P."/>
            <person name="Meher P.K."/>
            <person name="Koringa P.G."/>
            <person name="Iquebal M.A."/>
            <person name="Das S.P."/>
            <person name="Bit A."/>
            <person name="Patnaik S."/>
            <person name="Patel N."/>
            <person name="Shah T.M."/>
            <person name="Hinsu A."/>
            <person name="Jena J.K."/>
        </authorList>
    </citation>
    <scope>NUCLEOTIDE SEQUENCE</scope>
    <source>
        <strain evidence="2">CIFAMagur01</strain>
        <tissue evidence="2">Testis</tissue>
    </source>
</reference>
<evidence type="ECO:0000313" key="2">
    <source>
        <dbReference type="EMBL" id="KAF5893219.1"/>
    </source>
</evidence>
<comment type="caution">
    <text evidence="2">The sequence shown here is derived from an EMBL/GenBank/DDBJ whole genome shotgun (WGS) entry which is preliminary data.</text>
</comment>
<keyword evidence="3" id="KW-1185">Reference proteome</keyword>
<proteinExistence type="predicted"/>
<evidence type="ECO:0000256" key="1">
    <source>
        <dbReference type="SAM" id="MobiDB-lite"/>
    </source>
</evidence>
<organism evidence="2 3">
    <name type="scientific">Clarias magur</name>
    <name type="common">Asian catfish</name>
    <name type="synonym">Macropteronotus magur</name>
    <dbReference type="NCBI Taxonomy" id="1594786"/>
    <lineage>
        <taxon>Eukaryota</taxon>
        <taxon>Metazoa</taxon>
        <taxon>Chordata</taxon>
        <taxon>Craniata</taxon>
        <taxon>Vertebrata</taxon>
        <taxon>Euteleostomi</taxon>
        <taxon>Actinopterygii</taxon>
        <taxon>Neopterygii</taxon>
        <taxon>Teleostei</taxon>
        <taxon>Ostariophysi</taxon>
        <taxon>Siluriformes</taxon>
        <taxon>Clariidae</taxon>
        <taxon>Clarias</taxon>
    </lineage>
</organism>
<keyword evidence="2" id="KW-0378">Hydrolase</keyword>
<keyword evidence="2" id="KW-0645">Protease</keyword>
<dbReference type="Proteomes" id="UP000727407">
    <property type="component" value="Unassembled WGS sequence"/>
</dbReference>
<dbReference type="EMBL" id="QNUK01000445">
    <property type="protein sequence ID" value="KAF5893219.1"/>
    <property type="molecule type" value="Genomic_DNA"/>
</dbReference>
<gene>
    <name evidence="2" type="primary">tpc</name>
    <name evidence="2" type="ORF">DAT39_017062</name>
</gene>